<reference evidence="5 6" key="1">
    <citation type="submission" date="2015-07" db="EMBL/GenBank/DDBJ databases">
        <authorList>
            <person name="Ju K.-S."/>
            <person name="Doroghazi J.R."/>
            <person name="Metcalf W.W."/>
        </authorList>
    </citation>
    <scope>NUCLEOTIDE SEQUENCE [LARGE SCALE GENOMIC DNA]</scope>
    <source>
        <strain evidence="5 6">NRRL B-3589</strain>
    </source>
</reference>
<keyword evidence="6" id="KW-1185">Reference proteome</keyword>
<protein>
    <recommendedName>
        <fullName evidence="4">Transketolase N-terminal domain-containing protein</fullName>
    </recommendedName>
</protein>
<evidence type="ECO:0000313" key="6">
    <source>
        <dbReference type="Proteomes" id="UP000037020"/>
    </source>
</evidence>
<feature type="domain" description="Transketolase N-terminal" evidence="4">
    <location>
        <begin position="33"/>
        <end position="195"/>
    </location>
</feature>
<dbReference type="InterPro" id="IPR029061">
    <property type="entry name" value="THDP-binding"/>
</dbReference>
<dbReference type="Proteomes" id="UP000037020">
    <property type="component" value="Unassembled WGS sequence"/>
</dbReference>
<keyword evidence="3" id="KW-0786">Thiamine pyrophosphate</keyword>
<dbReference type="EMBL" id="LGUT01000102">
    <property type="protein sequence ID" value="KOG91766.1"/>
    <property type="molecule type" value="Genomic_DNA"/>
</dbReference>
<organism evidence="5 6">
    <name type="scientific">Streptomyces varsoviensis</name>
    <dbReference type="NCBI Taxonomy" id="67373"/>
    <lineage>
        <taxon>Bacteria</taxon>
        <taxon>Bacillati</taxon>
        <taxon>Actinomycetota</taxon>
        <taxon>Actinomycetes</taxon>
        <taxon>Kitasatosporales</taxon>
        <taxon>Streptomycetaceae</taxon>
        <taxon>Streptomyces</taxon>
    </lineage>
</organism>
<proteinExistence type="inferred from homology"/>
<evidence type="ECO:0000256" key="1">
    <source>
        <dbReference type="ARBA" id="ARBA00001964"/>
    </source>
</evidence>
<sequence>MTDDRPPAGAARPAETARRARARLLGLAASRPVHLGASLSVVEILVCAFATMRHDPRDLDRPDRDRLILSKGHGVWGLYSVLAELGVAGLDEPRAGHPIDGTPGVEAATGALGHGLSIGAGLAEAARLDAADRRTLVVLGDGELDEGSVWEAAMFAAHRRLNTLIAVVDRNGMQQEGGTEAVLALEPLAAKWAAFG</sequence>
<name>A0ABR5JFA0_9ACTN</name>
<evidence type="ECO:0000313" key="5">
    <source>
        <dbReference type="EMBL" id="KOG91766.1"/>
    </source>
</evidence>
<dbReference type="Pfam" id="PF00456">
    <property type="entry name" value="Transketolase_N"/>
    <property type="match status" value="1"/>
</dbReference>
<comment type="similarity">
    <text evidence="2">Belongs to the transketolase family.</text>
</comment>
<accession>A0ABR5JFA0</accession>
<evidence type="ECO:0000256" key="2">
    <source>
        <dbReference type="ARBA" id="ARBA00007131"/>
    </source>
</evidence>
<comment type="cofactor">
    <cofactor evidence="1">
        <name>thiamine diphosphate</name>
        <dbReference type="ChEBI" id="CHEBI:58937"/>
    </cofactor>
</comment>
<dbReference type="SUPFAM" id="SSF52518">
    <property type="entry name" value="Thiamin diphosphate-binding fold (THDP-binding)"/>
    <property type="match status" value="1"/>
</dbReference>
<dbReference type="Gene3D" id="3.40.50.970">
    <property type="match status" value="1"/>
</dbReference>
<evidence type="ECO:0000256" key="3">
    <source>
        <dbReference type="ARBA" id="ARBA00023052"/>
    </source>
</evidence>
<evidence type="ECO:0000259" key="4">
    <source>
        <dbReference type="Pfam" id="PF00456"/>
    </source>
</evidence>
<dbReference type="InterPro" id="IPR005474">
    <property type="entry name" value="Transketolase_N"/>
</dbReference>
<gene>
    <name evidence="5" type="ORF">ADK38_01360</name>
</gene>
<feature type="non-terminal residue" evidence="5">
    <location>
        <position position="196"/>
    </location>
</feature>
<comment type="caution">
    <text evidence="5">The sequence shown here is derived from an EMBL/GenBank/DDBJ whole genome shotgun (WGS) entry which is preliminary data.</text>
</comment>
<dbReference type="PANTHER" id="PTHR47514:SF1">
    <property type="entry name" value="TRANSKETOLASE N-TERMINAL SECTION-RELATED"/>
    <property type="match status" value="1"/>
</dbReference>
<dbReference type="PANTHER" id="PTHR47514">
    <property type="entry name" value="TRANSKETOLASE N-TERMINAL SECTION-RELATED"/>
    <property type="match status" value="1"/>
</dbReference>